<gene>
    <name evidence="1" type="ORF">SAMN05421780_11421</name>
</gene>
<dbReference type="AlphaFoldDB" id="A0A1I1NJ03"/>
<dbReference type="OrthoDB" id="922449at2"/>
<dbReference type="RefSeq" id="WP_091516443.1">
    <property type="nucleotide sequence ID" value="NZ_FOLE01000014.1"/>
</dbReference>
<keyword evidence="2" id="KW-1185">Reference proteome</keyword>
<name>A0A1I1NJ03_9BACT</name>
<evidence type="ECO:0000313" key="1">
    <source>
        <dbReference type="EMBL" id="SFC95458.1"/>
    </source>
</evidence>
<organism evidence="1 2">
    <name type="scientific">Flexibacter flexilis DSM 6793</name>
    <dbReference type="NCBI Taxonomy" id="927664"/>
    <lineage>
        <taxon>Bacteria</taxon>
        <taxon>Pseudomonadati</taxon>
        <taxon>Bacteroidota</taxon>
        <taxon>Cytophagia</taxon>
        <taxon>Cytophagales</taxon>
        <taxon>Flexibacteraceae</taxon>
        <taxon>Flexibacter</taxon>
    </lineage>
</organism>
<evidence type="ECO:0000313" key="2">
    <source>
        <dbReference type="Proteomes" id="UP000199514"/>
    </source>
</evidence>
<proteinExistence type="predicted"/>
<dbReference type="EMBL" id="FOLE01000014">
    <property type="protein sequence ID" value="SFC95458.1"/>
    <property type="molecule type" value="Genomic_DNA"/>
</dbReference>
<sequence length="430" mass="48914">MTTPNVLSTQESNRLLDLEAVIEKNKQAFLEVGAALLEIQEKRLYREGYNTFEEYISEKHGIGRSTAYQYIAAVEVREQLIESGVTDLPQNEAQYRQLSNISSAHRSEVWQEATDTAQVTGRKVTAKSVSAIADKRKPPKQCSLVEDVTAEEVPQQATLYIDVPMQKVETPQPVREAGFGLGGLHKKSATPTPQAEPEPSALEEEIAELKQRPTQLEYQIALGKIEELEQQLQQKQANSYEGKEVTSDLLRQILLEKYVDGHVFINYHVLTTDLMQHCKELKTKAVLHKLLTNFAKSLAASDLFVTEGDKLTLRREKPAPSSIYPEKMYLIKYSRLASKNKLEEEFADFLRALDGDIVHDIERFFEYINDKIQAANTRHKRCKPLKKMDISSFYNHLKEVRTYTFLSSQCPLYLCDSIAVKITPVSPLNF</sequence>
<accession>A0A1I1NJ03</accession>
<dbReference type="STRING" id="927664.SAMN05421780_11421"/>
<dbReference type="Proteomes" id="UP000199514">
    <property type="component" value="Unassembled WGS sequence"/>
</dbReference>
<reference evidence="1 2" key="1">
    <citation type="submission" date="2016-10" db="EMBL/GenBank/DDBJ databases">
        <authorList>
            <person name="de Groot N.N."/>
        </authorList>
    </citation>
    <scope>NUCLEOTIDE SEQUENCE [LARGE SCALE GENOMIC DNA]</scope>
    <source>
        <strain evidence="1 2">DSM 6793</strain>
    </source>
</reference>
<protein>
    <submittedName>
        <fullName evidence="1">Uncharacterized protein</fullName>
    </submittedName>
</protein>